<dbReference type="EMBL" id="KZ819391">
    <property type="protein sequence ID" value="PWN41561.1"/>
    <property type="molecule type" value="Genomic_DNA"/>
</dbReference>
<dbReference type="OrthoDB" id="3366627at2759"/>
<accession>A0A316VZ69</accession>
<organism evidence="2 3">
    <name type="scientific">Ceraceosorus guamensis</name>
    <dbReference type="NCBI Taxonomy" id="1522189"/>
    <lineage>
        <taxon>Eukaryota</taxon>
        <taxon>Fungi</taxon>
        <taxon>Dikarya</taxon>
        <taxon>Basidiomycota</taxon>
        <taxon>Ustilaginomycotina</taxon>
        <taxon>Exobasidiomycetes</taxon>
        <taxon>Ceraceosorales</taxon>
        <taxon>Ceraceosoraceae</taxon>
        <taxon>Ceraceosorus</taxon>
    </lineage>
</organism>
<feature type="region of interest" description="Disordered" evidence="1">
    <location>
        <begin position="1"/>
        <end position="114"/>
    </location>
</feature>
<dbReference type="STRING" id="1522189.A0A316VZ69"/>
<feature type="compositionally biased region" description="Low complexity" evidence="1">
    <location>
        <begin position="343"/>
        <end position="357"/>
    </location>
</feature>
<feature type="region of interest" description="Disordered" evidence="1">
    <location>
        <begin position="161"/>
        <end position="194"/>
    </location>
</feature>
<dbReference type="InParanoid" id="A0A316VZ69"/>
<feature type="region of interest" description="Disordered" evidence="1">
    <location>
        <begin position="218"/>
        <end position="494"/>
    </location>
</feature>
<sequence length="494" mass="49542">MPLFASLRNKKGRRGSLSSTGTAPAAGSDFGPTSPSRGSVTSAKQANGTGRAGNGHLTKRSSVSQLNGKGAVVSSGLPTIPASSTAPAVGSPTSETAKDGTAAPAPKPSELFAGKGVQWDSVRLAGPQARLATATSNAQAGTSEDLQSFLKARRQWVPTFVTEDEEKKSERAAPSDLSKINFDAPREAPGAGNGHLLSLAELDASHKRKQALLGTSGSVLGNSLFDEPSTSAQGAAAVQAQQQQQQQQAVGTGKTPSIKSKMGRGPSWRKSSSTSHNAPVAASAGAAAAVASRSASTASKPVPAGAHGKSGSGNGAQTQADEGGVSSHDDAVARALAQQHQNTAIGTTTTTTIRTTTSPDAGNQPLPSDYSKQPNDNGSVGSRSGAVPGRKPVPNRESSFAGPENVASPHNVGPSDGAVPNSKVQAAPPTSQANGEAAPAAEVPVAARPSVENPSTRFATPEVPGEDTILDEAKVPGGTEAVLSDEPLPKTAVA</sequence>
<evidence type="ECO:0000313" key="3">
    <source>
        <dbReference type="Proteomes" id="UP000245783"/>
    </source>
</evidence>
<feature type="compositionally biased region" description="Polar residues" evidence="1">
    <location>
        <begin position="31"/>
        <end position="48"/>
    </location>
</feature>
<dbReference type="GeneID" id="37032499"/>
<keyword evidence="3" id="KW-1185">Reference proteome</keyword>
<feature type="compositionally biased region" description="Low complexity" evidence="1">
    <location>
        <begin position="278"/>
        <end position="299"/>
    </location>
</feature>
<gene>
    <name evidence="2" type="ORF">IE81DRAFT_171775</name>
</gene>
<feature type="compositionally biased region" description="Low complexity" evidence="1">
    <location>
        <begin position="436"/>
        <end position="447"/>
    </location>
</feature>
<evidence type="ECO:0000313" key="2">
    <source>
        <dbReference type="EMBL" id="PWN41561.1"/>
    </source>
</evidence>
<reference evidence="2 3" key="1">
    <citation type="journal article" date="2018" name="Mol. Biol. Evol.">
        <title>Broad Genomic Sampling Reveals a Smut Pathogenic Ancestry of the Fungal Clade Ustilaginomycotina.</title>
        <authorList>
            <person name="Kijpornyongpan T."/>
            <person name="Mondo S.J."/>
            <person name="Barry K."/>
            <person name="Sandor L."/>
            <person name="Lee J."/>
            <person name="Lipzen A."/>
            <person name="Pangilinan J."/>
            <person name="LaButti K."/>
            <person name="Hainaut M."/>
            <person name="Henrissat B."/>
            <person name="Grigoriev I.V."/>
            <person name="Spatafora J.W."/>
            <person name="Aime M.C."/>
        </authorList>
    </citation>
    <scope>NUCLEOTIDE SEQUENCE [LARGE SCALE GENOMIC DNA]</scope>
    <source>
        <strain evidence="2 3">MCA 4658</strain>
    </source>
</reference>
<dbReference type="RefSeq" id="XP_025368721.1">
    <property type="nucleotide sequence ID" value="XM_025510629.1"/>
</dbReference>
<name>A0A316VZ69_9BASI</name>
<feature type="compositionally biased region" description="Polar residues" evidence="1">
    <location>
        <begin position="422"/>
        <end position="434"/>
    </location>
</feature>
<proteinExistence type="predicted"/>
<evidence type="ECO:0000256" key="1">
    <source>
        <dbReference type="SAM" id="MobiDB-lite"/>
    </source>
</evidence>
<feature type="compositionally biased region" description="Polar residues" evidence="1">
    <location>
        <begin position="370"/>
        <end position="382"/>
    </location>
</feature>
<dbReference type="AlphaFoldDB" id="A0A316VZ69"/>
<feature type="compositionally biased region" description="Polar residues" evidence="1">
    <location>
        <begin position="81"/>
        <end position="95"/>
    </location>
</feature>
<protein>
    <submittedName>
        <fullName evidence="2">Uncharacterized protein</fullName>
    </submittedName>
</protein>
<feature type="compositionally biased region" description="Low complexity" evidence="1">
    <location>
        <begin position="232"/>
        <end position="251"/>
    </location>
</feature>
<dbReference type="Proteomes" id="UP000245783">
    <property type="component" value="Unassembled WGS sequence"/>
</dbReference>